<dbReference type="Proteomes" id="UP000660862">
    <property type="component" value="Unassembled WGS sequence"/>
</dbReference>
<dbReference type="SUPFAM" id="SSF69318">
    <property type="entry name" value="Integrin alpha N-terminal domain"/>
    <property type="match status" value="1"/>
</dbReference>
<gene>
    <name evidence="3" type="ORF">GCM10007415_07840</name>
</gene>
<dbReference type="EMBL" id="BMER01000001">
    <property type="protein sequence ID" value="GGG78243.1"/>
    <property type="molecule type" value="Genomic_DNA"/>
</dbReference>
<evidence type="ECO:0000313" key="4">
    <source>
        <dbReference type="Proteomes" id="UP000660862"/>
    </source>
</evidence>
<proteinExistence type="predicted"/>
<reference evidence="3" key="2">
    <citation type="submission" date="2020-09" db="EMBL/GenBank/DDBJ databases">
        <authorList>
            <person name="Sun Q."/>
            <person name="Zhou Y."/>
        </authorList>
    </citation>
    <scope>NUCLEOTIDE SEQUENCE</scope>
    <source>
        <strain evidence="3">CGMCC 1.12195</strain>
    </source>
</reference>
<dbReference type="PROSITE" id="PS51257">
    <property type="entry name" value="PROKAR_LIPOPROTEIN"/>
    <property type="match status" value="1"/>
</dbReference>
<evidence type="ECO:0000256" key="1">
    <source>
        <dbReference type="ARBA" id="ARBA00022729"/>
    </source>
</evidence>
<evidence type="ECO:0000313" key="3">
    <source>
        <dbReference type="EMBL" id="GGG78243.1"/>
    </source>
</evidence>
<sequence length="396" mass="43984">MIMKKPTGMMLIMLLITLASISCMGQPAKDGEILFDKHVLCDTFVSEGVTVADVNKDGHLDIIAGAYWFEAPTWKQHELAAPQAFAYDKGYSNAFLHFALDVDQDGWVDMIRVDFPGKAVVWHQNPGNESGYWEEHLIYGAFGNETPLFVDMNGDGRPDLVGNDPETEEVIWLQTPNERGSTSWKKHVISKEAGLGTHQFTHGLGVGDVNGDGRSDVLITKGWWEAPAQDSGHLWQFHPADFGEDCAQMHTLDVNGDGLVDVVSSSAHNYGIWWHEQQPDNAGGSRWVKHVIDSTFSQSHALTLKDINGDGYLDLVTGKRFFAHNGHDPGEFEPAVLHWYEYMPDGPPFWRAHQIDHDSGVGLQVIVEDVDGDGLLDIVVSNKKGVFYSQQQGRSE</sequence>
<evidence type="ECO:0000256" key="2">
    <source>
        <dbReference type="SAM" id="SignalP"/>
    </source>
</evidence>
<dbReference type="Pfam" id="PF13517">
    <property type="entry name" value="FG-GAP_3"/>
    <property type="match status" value="2"/>
</dbReference>
<protein>
    <recommendedName>
        <fullName evidence="5">Repeat domain-containing protein</fullName>
    </recommendedName>
</protein>
<dbReference type="InterPro" id="IPR028994">
    <property type="entry name" value="Integrin_alpha_N"/>
</dbReference>
<feature type="chain" id="PRO_5036929728" description="Repeat domain-containing protein" evidence="2">
    <location>
        <begin position="26"/>
        <end position="396"/>
    </location>
</feature>
<name>A0A917HGM7_9SPHI</name>
<dbReference type="AlphaFoldDB" id="A0A917HGM7"/>
<evidence type="ECO:0008006" key="5">
    <source>
        <dbReference type="Google" id="ProtNLM"/>
    </source>
</evidence>
<comment type="caution">
    <text evidence="3">The sequence shown here is derived from an EMBL/GenBank/DDBJ whole genome shotgun (WGS) entry which is preliminary data.</text>
</comment>
<feature type="signal peptide" evidence="2">
    <location>
        <begin position="1"/>
        <end position="25"/>
    </location>
</feature>
<dbReference type="InterPro" id="IPR013517">
    <property type="entry name" value="FG-GAP"/>
</dbReference>
<dbReference type="Gene3D" id="2.130.10.130">
    <property type="entry name" value="Integrin alpha, N-terminal"/>
    <property type="match status" value="2"/>
</dbReference>
<keyword evidence="1 2" id="KW-0732">Signal</keyword>
<accession>A0A917HGM7</accession>
<keyword evidence="4" id="KW-1185">Reference proteome</keyword>
<dbReference type="PANTHER" id="PTHR44103">
    <property type="entry name" value="PROPROTEIN CONVERTASE P"/>
    <property type="match status" value="1"/>
</dbReference>
<dbReference type="PANTHER" id="PTHR44103:SF1">
    <property type="entry name" value="PROPROTEIN CONVERTASE P"/>
    <property type="match status" value="1"/>
</dbReference>
<reference evidence="3" key="1">
    <citation type="journal article" date="2014" name="Int. J. Syst. Evol. Microbiol.">
        <title>Complete genome sequence of Corynebacterium casei LMG S-19264T (=DSM 44701T), isolated from a smear-ripened cheese.</title>
        <authorList>
            <consortium name="US DOE Joint Genome Institute (JGI-PGF)"/>
            <person name="Walter F."/>
            <person name="Albersmeier A."/>
            <person name="Kalinowski J."/>
            <person name="Ruckert C."/>
        </authorList>
    </citation>
    <scope>NUCLEOTIDE SEQUENCE</scope>
    <source>
        <strain evidence="3">CGMCC 1.12195</strain>
    </source>
</reference>
<organism evidence="3 4">
    <name type="scientific">Parapedobacter pyrenivorans</name>
    <dbReference type="NCBI Taxonomy" id="1305674"/>
    <lineage>
        <taxon>Bacteria</taxon>
        <taxon>Pseudomonadati</taxon>
        <taxon>Bacteroidota</taxon>
        <taxon>Sphingobacteriia</taxon>
        <taxon>Sphingobacteriales</taxon>
        <taxon>Sphingobacteriaceae</taxon>
        <taxon>Parapedobacter</taxon>
    </lineage>
</organism>